<sequence length="156" mass="16868">MRVLRNRVLSELSFTLLELLVVIAILGVLAAMISGNFVTSMVKGRDAKRKSDLEHIQKALEMYYEDNRQYPPSIAAGGVLTGAGGKIYMQIIPPDPTSSFDYEYVVSGDRSSYQLYSCIENANDAGSGVDQDGYTGTSCCNGSPCKYGISSTNTTP</sequence>
<proteinExistence type="predicted"/>
<evidence type="ECO:0000256" key="1">
    <source>
        <dbReference type="ARBA" id="ARBA00004167"/>
    </source>
</evidence>
<dbReference type="Pfam" id="PF07963">
    <property type="entry name" value="N_methyl"/>
    <property type="match status" value="1"/>
</dbReference>
<feature type="transmembrane region" description="Helical" evidence="6">
    <location>
        <begin position="20"/>
        <end position="42"/>
    </location>
</feature>
<organism evidence="8 9">
    <name type="scientific">Candidatus Roizmanbacteria bacterium CG09_land_8_20_14_0_10_41_9</name>
    <dbReference type="NCBI Taxonomy" id="1974850"/>
    <lineage>
        <taxon>Bacteria</taxon>
        <taxon>Candidatus Roizmaniibacteriota</taxon>
    </lineage>
</organism>
<name>A0A2H0WUN0_9BACT</name>
<feature type="domain" description="Type II secretion system protein GspG C-terminal" evidence="7">
    <location>
        <begin position="40"/>
        <end position="132"/>
    </location>
</feature>
<dbReference type="InterPro" id="IPR012902">
    <property type="entry name" value="N_methyl_site"/>
</dbReference>
<dbReference type="Pfam" id="PF08334">
    <property type="entry name" value="T2SSG"/>
    <property type="match status" value="1"/>
</dbReference>
<dbReference type="PANTHER" id="PTHR30093:SF44">
    <property type="entry name" value="TYPE II SECRETION SYSTEM CORE PROTEIN G"/>
    <property type="match status" value="1"/>
</dbReference>
<dbReference type="InterPro" id="IPR013545">
    <property type="entry name" value="T2SS_protein-GspG_C"/>
</dbReference>
<dbReference type="NCBIfam" id="TIGR02532">
    <property type="entry name" value="IV_pilin_GFxxxE"/>
    <property type="match status" value="1"/>
</dbReference>
<dbReference type="SUPFAM" id="SSF54523">
    <property type="entry name" value="Pili subunits"/>
    <property type="match status" value="1"/>
</dbReference>
<evidence type="ECO:0000256" key="3">
    <source>
        <dbReference type="ARBA" id="ARBA00022692"/>
    </source>
</evidence>
<dbReference type="PRINTS" id="PR00813">
    <property type="entry name" value="BCTERIALGSPG"/>
</dbReference>
<keyword evidence="2" id="KW-0488">Methylation</keyword>
<dbReference type="PANTHER" id="PTHR30093">
    <property type="entry name" value="GENERAL SECRETION PATHWAY PROTEIN G"/>
    <property type="match status" value="1"/>
</dbReference>
<evidence type="ECO:0000313" key="8">
    <source>
        <dbReference type="EMBL" id="PIS15638.1"/>
    </source>
</evidence>
<evidence type="ECO:0000259" key="7">
    <source>
        <dbReference type="Pfam" id="PF08334"/>
    </source>
</evidence>
<evidence type="ECO:0000313" key="9">
    <source>
        <dbReference type="Proteomes" id="UP000231198"/>
    </source>
</evidence>
<dbReference type="GO" id="GO:0015627">
    <property type="term" value="C:type II protein secretion system complex"/>
    <property type="evidence" value="ECO:0007669"/>
    <property type="project" value="InterPro"/>
</dbReference>
<accession>A0A2H0WUN0</accession>
<evidence type="ECO:0000256" key="2">
    <source>
        <dbReference type="ARBA" id="ARBA00022481"/>
    </source>
</evidence>
<reference evidence="9" key="1">
    <citation type="submission" date="2017-09" db="EMBL/GenBank/DDBJ databases">
        <title>Depth-based differentiation of microbial function through sediment-hosted aquifers and enrichment of novel symbionts in the deep terrestrial subsurface.</title>
        <authorList>
            <person name="Probst A.J."/>
            <person name="Ladd B."/>
            <person name="Jarett J.K."/>
            <person name="Geller-Mcgrath D.E."/>
            <person name="Sieber C.M.K."/>
            <person name="Emerson J.B."/>
            <person name="Anantharaman K."/>
            <person name="Thomas B.C."/>
            <person name="Malmstrom R."/>
            <person name="Stieglmeier M."/>
            <person name="Klingl A."/>
            <person name="Woyke T."/>
            <person name="Ryan C.M."/>
            <person name="Banfield J.F."/>
        </authorList>
    </citation>
    <scope>NUCLEOTIDE SEQUENCE [LARGE SCALE GENOMIC DNA]</scope>
</reference>
<dbReference type="GO" id="GO:0016020">
    <property type="term" value="C:membrane"/>
    <property type="evidence" value="ECO:0007669"/>
    <property type="project" value="UniProtKB-SubCell"/>
</dbReference>
<dbReference type="Gene3D" id="3.30.700.10">
    <property type="entry name" value="Glycoprotein, Type 4 Pilin"/>
    <property type="match status" value="1"/>
</dbReference>
<gene>
    <name evidence="8" type="ORF">COT62_02680</name>
</gene>
<dbReference type="Proteomes" id="UP000231198">
    <property type="component" value="Unassembled WGS sequence"/>
</dbReference>
<evidence type="ECO:0000256" key="4">
    <source>
        <dbReference type="ARBA" id="ARBA00022989"/>
    </source>
</evidence>
<keyword evidence="4 6" id="KW-1133">Transmembrane helix</keyword>
<dbReference type="InterPro" id="IPR045584">
    <property type="entry name" value="Pilin-like"/>
</dbReference>
<protein>
    <recommendedName>
        <fullName evidence="7">Type II secretion system protein GspG C-terminal domain-containing protein</fullName>
    </recommendedName>
</protein>
<dbReference type="EMBL" id="PEZG01000057">
    <property type="protein sequence ID" value="PIS15638.1"/>
    <property type="molecule type" value="Genomic_DNA"/>
</dbReference>
<comment type="subcellular location">
    <subcellularLocation>
        <location evidence="1">Membrane</location>
        <topology evidence="1">Single-pass membrane protein</topology>
    </subcellularLocation>
</comment>
<evidence type="ECO:0000256" key="5">
    <source>
        <dbReference type="ARBA" id="ARBA00023136"/>
    </source>
</evidence>
<keyword evidence="5 6" id="KW-0472">Membrane</keyword>
<dbReference type="AlphaFoldDB" id="A0A2H0WUN0"/>
<dbReference type="GO" id="GO:0015628">
    <property type="term" value="P:protein secretion by the type II secretion system"/>
    <property type="evidence" value="ECO:0007669"/>
    <property type="project" value="InterPro"/>
</dbReference>
<evidence type="ECO:0000256" key="6">
    <source>
        <dbReference type="SAM" id="Phobius"/>
    </source>
</evidence>
<keyword evidence="3 6" id="KW-0812">Transmembrane</keyword>
<comment type="caution">
    <text evidence="8">The sequence shown here is derived from an EMBL/GenBank/DDBJ whole genome shotgun (WGS) entry which is preliminary data.</text>
</comment>
<dbReference type="InterPro" id="IPR000983">
    <property type="entry name" value="Bac_GSPG_pilin"/>
</dbReference>